<feature type="transmembrane region" description="Helical" evidence="1">
    <location>
        <begin position="115"/>
        <end position="144"/>
    </location>
</feature>
<keyword evidence="3" id="KW-1185">Reference proteome</keyword>
<keyword evidence="1" id="KW-0812">Transmembrane</keyword>
<dbReference type="Proteomes" id="UP000655589">
    <property type="component" value="Unassembled WGS sequence"/>
</dbReference>
<dbReference type="RefSeq" id="WP_171106637.1">
    <property type="nucleotide sequence ID" value="NZ_BMPT01000031.1"/>
</dbReference>
<name>A0A8H9L7E2_9MICO</name>
<gene>
    <name evidence="2" type="ORF">GCM10010102_44980</name>
</gene>
<reference evidence="2" key="2">
    <citation type="submission" date="2020-09" db="EMBL/GenBank/DDBJ databases">
        <authorList>
            <person name="Sun Q."/>
            <person name="Ohkuma M."/>
        </authorList>
    </citation>
    <scope>NUCLEOTIDE SEQUENCE</scope>
    <source>
        <strain evidence="2">JCM 3051</strain>
    </source>
</reference>
<protein>
    <recommendedName>
        <fullName evidence="4">ABC-2 type transport system permease protein</fullName>
    </recommendedName>
</protein>
<dbReference type="AlphaFoldDB" id="A0A8H9L7E2"/>
<reference evidence="2" key="1">
    <citation type="journal article" date="2014" name="Int. J. Syst. Evol. Microbiol.">
        <title>Complete genome sequence of Corynebacterium casei LMG S-19264T (=DSM 44701T), isolated from a smear-ripened cheese.</title>
        <authorList>
            <consortium name="US DOE Joint Genome Institute (JGI-PGF)"/>
            <person name="Walter F."/>
            <person name="Albersmeier A."/>
            <person name="Kalinowski J."/>
            <person name="Ruckert C."/>
        </authorList>
    </citation>
    <scope>NUCLEOTIDE SEQUENCE</scope>
    <source>
        <strain evidence="2">JCM 3051</strain>
    </source>
</reference>
<dbReference type="EMBL" id="BMPT01000031">
    <property type="protein sequence ID" value="GGM44568.1"/>
    <property type="molecule type" value="Genomic_DNA"/>
</dbReference>
<dbReference type="Pfam" id="PF12730">
    <property type="entry name" value="ABC2_membrane_4"/>
    <property type="match status" value="1"/>
</dbReference>
<feature type="transmembrane region" description="Helical" evidence="1">
    <location>
        <begin position="164"/>
        <end position="185"/>
    </location>
</feature>
<evidence type="ECO:0000313" key="2">
    <source>
        <dbReference type="EMBL" id="GGM44568.1"/>
    </source>
</evidence>
<feature type="transmembrane region" description="Helical" evidence="1">
    <location>
        <begin position="69"/>
        <end position="94"/>
    </location>
</feature>
<evidence type="ECO:0000313" key="3">
    <source>
        <dbReference type="Proteomes" id="UP000655589"/>
    </source>
</evidence>
<keyword evidence="1" id="KW-1133">Transmembrane helix</keyword>
<comment type="caution">
    <text evidence="2">The sequence shown here is derived from an EMBL/GenBank/DDBJ whole genome shotgun (WGS) entry which is preliminary data.</text>
</comment>
<organism evidence="2 3">
    <name type="scientific">Promicromonospora citrea</name>
    <dbReference type="NCBI Taxonomy" id="43677"/>
    <lineage>
        <taxon>Bacteria</taxon>
        <taxon>Bacillati</taxon>
        <taxon>Actinomycetota</taxon>
        <taxon>Actinomycetes</taxon>
        <taxon>Micrococcales</taxon>
        <taxon>Promicromonosporaceae</taxon>
        <taxon>Promicromonospora</taxon>
    </lineage>
</organism>
<feature type="transmembrane region" description="Helical" evidence="1">
    <location>
        <begin position="236"/>
        <end position="257"/>
    </location>
</feature>
<proteinExistence type="predicted"/>
<feature type="transmembrane region" description="Helical" evidence="1">
    <location>
        <begin position="192"/>
        <end position="216"/>
    </location>
</feature>
<sequence>MSAAALAAALRIEGLRLRRSPVAVLAAVLLTALVPSASVGAVALARSPHAAAPTAAKLAPYAAGDLAATHLTVCAQVLGVAALVAGGFVVASVFGRELETGTAGALFALATPRAAIALARCVVVVLWLAACVVLTVLLTVAVSAVVATGGGSGASGAWREAGRAVVSGLLGVGLALPFGAVATVTRSRLATVGALLGVVALTQVVVLLGGGAWFPYAAPSLWAGLGGPAAAAAVGVPHLLLSATVGPAAVVVVVAAWHRLTDV</sequence>
<evidence type="ECO:0008006" key="4">
    <source>
        <dbReference type="Google" id="ProtNLM"/>
    </source>
</evidence>
<accession>A0A8H9L7E2</accession>
<keyword evidence="1" id="KW-0472">Membrane</keyword>
<evidence type="ECO:0000256" key="1">
    <source>
        <dbReference type="SAM" id="Phobius"/>
    </source>
</evidence>